<dbReference type="SMART" id="SM00906">
    <property type="entry name" value="Fungal_trans"/>
    <property type="match status" value="1"/>
</dbReference>
<evidence type="ECO:0000256" key="6">
    <source>
        <dbReference type="ARBA" id="ARBA00023242"/>
    </source>
</evidence>
<dbReference type="PANTHER" id="PTHR47171">
    <property type="entry name" value="FARA-RELATED"/>
    <property type="match status" value="1"/>
</dbReference>
<gene>
    <name evidence="9" type="ORF">PISL3812_05169</name>
</gene>
<keyword evidence="6" id="KW-0539">Nucleus</keyword>
<dbReference type="GO" id="GO:0008270">
    <property type="term" value="F:zinc ion binding"/>
    <property type="evidence" value="ECO:0007669"/>
    <property type="project" value="InterPro"/>
</dbReference>
<dbReference type="PANTHER" id="PTHR47171:SF1">
    <property type="entry name" value="ZN(II)2CYS6 TRANSCRIPTION FACTOR (EUROFUNG)"/>
    <property type="match status" value="1"/>
</dbReference>
<sequence length="716" mass="81709">MSSKPPTPRVVKPRAKRACITCNARRVRCNVVEKHPCDNCKAAGVNCEIGVSRRGKYPRYIVGPHPNSVVSTPQDGIETTSTPTTTSSSSNRDILSPASTCSASFPVRSSPVIKSELDQTIFFGESSPLTCVVDEGSNRLPQPGSAAASSKTRWQYRIPEVVCRRSNSFSLFASRRARKIEQLTREGAFDFPEPAVCEMLLQAYFEWFHPCFPVVDRVDISKSCNDKTISPLLLQSMLFIGASLCNDKALHDAGFHDRYETKFLFYDRGKEIFDAECETDSLSKMQAVFLLSFWRSTPGHEKDTRYWLGAAISLAQTGGLHFLSKLSLLSPKEKRMRKRIFWSLYIRDQQVAAAYGLPARIRDEDCDIPMLDETDFEEEGVVGNPTVFGEQKPEHASYMIQMARLSRLLREVVWAAYLPGHHRYEQEECERLKERLMQWESELPVELKLQEATQRGTMYFAGIVNITYNYLYILLYRPSFLDTSGDELKKKEGKRALQAACQCTRILEDMLSQNLIEHGMLHLITNIFAALCIHTVHFSRADGTERKLAEHRAKLCLLGLKELQKSWDLNYWVLEIFFHCLDESTAEYLQLSEEKNASFSTLNLANTSTTDAASSSKQFMRNMQILPDTIMPTTISPYEQNQQQQQQQQQQEEVLKEQRPQTWTEMTPLSPPSNQVDIDLSEPFLFDEEFARNFGSCTPRLDALNSSNLDFLYRYL</sequence>
<dbReference type="InterPro" id="IPR052073">
    <property type="entry name" value="Amide_Lactam_Regulators"/>
</dbReference>
<feature type="region of interest" description="Disordered" evidence="7">
    <location>
        <begin position="638"/>
        <end position="675"/>
    </location>
</feature>
<feature type="compositionally biased region" description="Polar residues" evidence="7">
    <location>
        <begin position="660"/>
        <end position="675"/>
    </location>
</feature>
<feature type="domain" description="Zn(2)-C6 fungal-type" evidence="8">
    <location>
        <begin position="18"/>
        <end position="49"/>
    </location>
</feature>
<dbReference type="Proteomes" id="UP000054383">
    <property type="component" value="Unassembled WGS sequence"/>
</dbReference>
<dbReference type="SUPFAM" id="SSF57701">
    <property type="entry name" value="Zn2/Cys6 DNA-binding domain"/>
    <property type="match status" value="1"/>
</dbReference>
<evidence type="ECO:0000256" key="5">
    <source>
        <dbReference type="ARBA" id="ARBA00023163"/>
    </source>
</evidence>
<dbReference type="EMBL" id="CVMT01000004">
    <property type="protein sequence ID" value="CRG88142.1"/>
    <property type="molecule type" value="Genomic_DNA"/>
</dbReference>
<evidence type="ECO:0000256" key="4">
    <source>
        <dbReference type="ARBA" id="ARBA00023125"/>
    </source>
</evidence>
<dbReference type="GO" id="GO:0006351">
    <property type="term" value="P:DNA-templated transcription"/>
    <property type="evidence" value="ECO:0007669"/>
    <property type="project" value="InterPro"/>
</dbReference>
<dbReference type="PROSITE" id="PS50048">
    <property type="entry name" value="ZN2_CY6_FUNGAL_2"/>
    <property type="match status" value="1"/>
</dbReference>
<dbReference type="GO" id="GO:0000981">
    <property type="term" value="F:DNA-binding transcription factor activity, RNA polymerase II-specific"/>
    <property type="evidence" value="ECO:0007669"/>
    <property type="project" value="InterPro"/>
</dbReference>
<dbReference type="InterPro" id="IPR036864">
    <property type="entry name" value="Zn2-C6_fun-type_DNA-bd_sf"/>
</dbReference>
<feature type="compositionally biased region" description="Low complexity" evidence="7">
    <location>
        <begin position="640"/>
        <end position="651"/>
    </location>
</feature>
<feature type="compositionally biased region" description="Low complexity" evidence="7">
    <location>
        <begin position="79"/>
        <end position="90"/>
    </location>
</feature>
<evidence type="ECO:0000259" key="8">
    <source>
        <dbReference type="PROSITE" id="PS50048"/>
    </source>
</evidence>
<dbReference type="OMA" id="IHTLVIC"/>
<evidence type="ECO:0000256" key="3">
    <source>
        <dbReference type="ARBA" id="ARBA00023015"/>
    </source>
</evidence>
<evidence type="ECO:0000256" key="2">
    <source>
        <dbReference type="ARBA" id="ARBA00022833"/>
    </source>
</evidence>
<dbReference type="InterPro" id="IPR001138">
    <property type="entry name" value="Zn2Cys6_DnaBD"/>
</dbReference>
<keyword evidence="3" id="KW-0805">Transcription regulation</keyword>
<evidence type="ECO:0000256" key="1">
    <source>
        <dbReference type="ARBA" id="ARBA00022723"/>
    </source>
</evidence>
<dbReference type="GO" id="GO:0003677">
    <property type="term" value="F:DNA binding"/>
    <property type="evidence" value="ECO:0007669"/>
    <property type="project" value="UniProtKB-KW"/>
</dbReference>
<dbReference type="SMART" id="SM00066">
    <property type="entry name" value="GAL4"/>
    <property type="match status" value="1"/>
</dbReference>
<feature type="compositionally biased region" description="Polar residues" evidence="7">
    <location>
        <begin position="68"/>
        <end position="78"/>
    </location>
</feature>
<dbReference type="STRING" id="28573.A0A0U1LYD9"/>
<keyword evidence="5" id="KW-0804">Transcription</keyword>
<dbReference type="CDD" id="cd12148">
    <property type="entry name" value="fungal_TF_MHR"/>
    <property type="match status" value="1"/>
</dbReference>
<dbReference type="CDD" id="cd00067">
    <property type="entry name" value="GAL4"/>
    <property type="match status" value="1"/>
</dbReference>
<evidence type="ECO:0000313" key="10">
    <source>
        <dbReference type="Proteomes" id="UP000054383"/>
    </source>
</evidence>
<accession>A0A0U1LYD9</accession>
<keyword evidence="2" id="KW-0862">Zinc</keyword>
<dbReference type="Gene3D" id="4.10.240.10">
    <property type="entry name" value="Zn(2)-C6 fungal-type DNA-binding domain"/>
    <property type="match status" value="1"/>
</dbReference>
<proteinExistence type="predicted"/>
<dbReference type="Pfam" id="PF00172">
    <property type="entry name" value="Zn_clus"/>
    <property type="match status" value="1"/>
</dbReference>
<reference evidence="9 10" key="1">
    <citation type="submission" date="2015-04" db="EMBL/GenBank/DDBJ databases">
        <authorList>
            <person name="Syromyatnikov M.Y."/>
            <person name="Popov V.N."/>
        </authorList>
    </citation>
    <scope>NUCLEOTIDE SEQUENCE [LARGE SCALE GENOMIC DNA]</scope>
    <source>
        <strain evidence="9">WF-38-12</strain>
    </source>
</reference>
<evidence type="ECO:0000256" key="7">
    <source>
        <dbReference type="SAM" id="MobiDB-lite"/>
    </source>
</evidence>
<dbReference type="AlphaFoldDB" id="A0A0U1LYD9"/>
<dbReference type="Pfam" id="PF04082">
    <property type="entry name" value="Fungal_trans"/>
    <property type="match status" value="1"/>
</dbReference>
<feature type="region of interest" description="Disordered" evidence="7">
    <location>
        <begin position="64"/>
        <end position="94"/>
    </location>
</feature>
<keyword evidence="10" id="KW-1185">Reference proteome</keyword>
<evidence type="ECO:0000313" key="9">
    <source>
        <dbReference type="EMBL" id="CRG88142.1"/>
    </source>
</evidence>
<keyword evidence="1" id="KW-0479">Metal-binding</keyword>
<name>A0A0U1LYD9_TALIS</name>
<protein>
    <submittedName>
        <fullName evidence="9">Cutinase transcription factor 1 beta</fullName>
    </submittedName>
</protein>
<dbReference type="OrthoDB" id="5121955at2759"/>
<dbReference type="InterPro" id="IPR007219">
    <property type="entry name" value="XnlR_reg_dom"/>
</dbReference>
<keyword evidence="4" id="KW-0238">DNA-binding</keyword>
<organism evidence="9 10">
    <name type="scientific">Talaromyces islandicus</name>
    <name type="common">Penicillium islandicum</name>
    <dbReference type="NCBI Taxonomy" id="28573"/>
    <lineage>
        <taxon>Eukaryota</taxon>
        <taxon>Fungi</taxon>
        <taxon>Dikarya</taxon>
        <taxon>Ascomycota</taxon>
        <taxon>Pezizomycotina</taxon>
        <taxon>Eurotiomycetes</taxon>
        <taxon>Eurotiomycetidae</taxon>
        <taxon>Eurotiales</taxon>
        <taxon>Trichocomaceae</taxon>
        <taxon>Talaromyces</taxon>
        <taxon>Talaromyces sect. Islandici</taxon>
    </lineage>
</organism>